<dbReference type="RefSeq" id="WP_127745389.1">
    <property type="nucleotide sequence ID" value="NZ_SACN01000003.1"/>
</dbReference>
<gene>
    <name evidence="1" type="ORF">EOD43_17680</name>
</gene>
<dbReference type="Proteomes" id="UP000282971">
    <property type="component" value="Unassembled WGS sequence"/>
</dbReference>
<dbReference type="OrthoDB" id="8253844at2"/>
<evidence type="ECO:0000313" key="1">
    <source>
        <dbReference type="EMBL" id="RVT90139.1"/>
    </source>
</evidence>
<proteinExistence type="predicted"/>
<sequence>MSKIDAAAYVPRMEHDVTINRYGEARELIGNVVRFHAVRAGEPVFVEIDLIQWTLIRDRHPAIDRALAFVESLTAEGSWQTSDGVRSVAVAMGPLINYGSPEEI</sequence>
<comment type="caution">
    <text evidence="1">The sequence shown here is derived from an EMBL/GenBank/DDBJ whole genome shotgun (WGS) entry which is preliminary data.</text>
</comment>
<organism evidence="1 2">
    <name type="scientific">Sphingomonas crocodyli</name>
    <dbReference type="NCBI Taxonomy" id="1979270"/>
    <lineage>
        <taxon>Bacteria</taxon>
        <taxon>Pseudomonadati</taxon>
        <taxon>Pseudomonadota</taxon>
        <taxon>Alphaproteobacteria</taxon>
        <taxon>Sphingomonadales</taxon>
        <taxon>Sphingomonadaceae</taxon>
        <taxon>Sphingomonas</taxon>
    </lineage>
</organism>
<dbReference type="EMBL" id="SACN01000003">
    <property type="protein sequence ID" value="RVT90139.1"/>
    <property type="molecule type" value="Genomic_DNA"/>
</dbReference>
<keyword evidence="2" id="KW-1185">Reference proteome</keyword>
<accession>A0A437LXL3</accession>
<reference evidence="1 2" key="1">
    <citation type="submission" date="2019-01" db="EMBL/GenBank/DDBJ databases">
        <authorList>
            <person name="Chen W.-M."/>
        </authorList>
    </citation>
    <scope>NUCLEOTIDE SEQUENCE [LARGE SCALE GENOMIC DNA]</scope>
    <source>
        <strain evidence="1 2">CCP-7</strain>
    </source>
</reference>
<name>A0A437LXL3_9SPHN</name>
<evidence type="ECO:0000313" key="2">
    <source>
        <dbReference type="Proteomes" id="UP000282971"/>
    </source>
</evidence>
<protein>
    <submittedName>
        <fullName evidence="1">Uncharacterized protein</fullName>
    </submittedName>
</protein>
<dbReference type="AlphaFoldDB" id="A0A437LXL3"/>